<reference evidence="2 3" key="1">
    <citation type="submission" date="2016-07" db="EMBL/GenBank/DDBJ databases">
        <title>Pervasive Adenine N6-methylation of Active Genes in Fungi.</title>
        <authorList>
            <consortium name="DOE Joint Genome Institute"/>
            <person name="Mondo S.J."/>
            <person name="Dannebaum R.O."/>
            <person name="Kuo R.C."/>
            <person name="Labutti K."/>
            <person name="Haridas S."/>
            <person name="Kuo A."/>
            <person name="Salamov A."/>
            <person name="Ahrendt S.R."/>
            <person name="Lipzen A."/>
            <person name="Sullivan W."/>
            <person name="Andreopoulos W.B."/>
            <person name="Clum A."/>
            <person name="Lindquist E."/>
            <person name="Daum C."/>
            <person name="Ramamoorthy G.K."/>
            <person name="Gryganskyi A."/>
            <person name="Culley D."/>
            <person name="Magnuson J.K."/>
            <person name="James T.Y."/>
            <person name="O'Malley M.A."/>
            <person name="Stajich J.E."/>
            <person name="Spatafora J.W."/>
            <person name="Visel A."/>
            <person name="Grigoriev I.V."/>
        </authorList>
    </citation>
    <scope>NUCLEOTIDE SEQUENCE [LARGE SCALE GENOMIC DNA]</scope>
    <source>
        <strain evidence="2 3">JEL800</strain>
    </source>
</reference>
<name>A0A1Y2ARJ4_9FUNG</name>
<feature type="compositionally biased region" description="Pro residues" evidence="1">
    <location>
        <begin position="613"/>
        <end position="625"/>
    </location>
</feature>
<feature type="region of interest" description="Disordered" evidence="1">
    <location>
        <begin position="610"/>
        <end position="632"/>
    </location>
</feature>
<evidence type="ECO:0000313" key="2">
    <source>
        <dbReference type="EMBL" id="ORY25096.1"/>
    </source>
</evidence>
<dbReference type="EMBL" id="MCGO01000134">
    <property type="protein sequence ID" value="ORY25096.1"/>
    <property type="molecule type" value="Genomic_DNA"/>
</dbReference>
<protein>
    <submittedName>
        <fullName evidence="2">Uncharacterized protein</fullName>
    </submittedName>
</protein>
<dbReference type="OrthoDB" id="2104342at2759"/>
<comment type="caution">
    <text evidence="2">The sequence shown here is derived from an EMBL/GenBank/DDBJ whole genome shotgun (WGS) entry which is preliminary data.</text>
</comment>
<accession>A0A1Y2ARJ4</accession>
<organism evidence="2 3">
    <name type="scientific">Rhizoclosmatium globosum</name>
    <dbReference type="NCBI Taxonomy" id="329046"/>
    <lineage>
        <taxon>Eukaryota</taxon>
        <taxon>Fungi</taxon>
        <taxon>Fungi incertae sedis</taxon>
        <taxon>Chytridiomycota</taxon>
        <taxon>Chytridiomycota incertae sedis</taxon>
        <taxon>Chytridiomycetes</taxon>
        <taxon>Chytridiales</taxon>
        <taxon>Chytriomycetaceae</taxon>
        <taxon>Rhizoclosmatium</taxon>
    </lineage>
</organism>
<evidence type="ECO:0000313" key="3">
    <source>
        <dbReference type="Proteomes" id="UP000193642"/>
    </source>
</evidence>
<feature type="region of interest" description="Disordered" evidence="1">
    <location>
        <begin position="470"/>
        <end position="515"/>
    </location>
</feature>
<gene>
    <name evidence="2" type="ORF">BCR33DRAFT_795503</name>
</gene>
<feature type="compositionally biased region" description="Basic and acidic residues" evidence="1">
    <location>
        <begin position="1"/>
        <end position="11"/>
    </location>
</feature>
<feature type="compositionally biased region" description="Low complexity" evidence="1">
    <location>
        <begin position="23"/>
        <end position="41"/>
    </location>
</feature>
<feature type="region of interest" description="Disordered" evidence="1">
    <location>
        <begin position="1"/>
        <end position="46"/>
    </location>
</feature>
<keyword evidence="3" id="KW-1185">Reference proteome</keyword>
<proteinExistence type="predicted"/>
<dbReference type="AlphaFoldDB" id="A0A1Y2ARJ4"/>
<evidence type="ECO:0000256" key="1">
    <source>
        <dbReference type="SAM" id="MobiDB-lite"/>
    </source>
</evidence>
<dbReference type="Proteomes" id="UP000193642">
    <property type="component" value="Unassembled WGS sequence"/>
</dbReference>
<sequence length="738" mass="80477">MLNVERVRRSAAEWNSTSDSYATSDFNSKTTNKKSTSGKDGIPNHDYGFKKSQNVGAFFTPGSSFPTAANIKSIMGEGLEQRFPLVGRIGKIKAVVIVTEKSTGKNSVPKMTSIAEMSVSAIAEREFTIDDTNEDMWAAQDRMRAEKERIASKMGMEVQRRMHANNPIQLKMIDNQVQLQEQNNRRMNSKYDSKISEINRILEEKKVRDQALLEKGLEEVQTDVANLKIETSSLAGQINLLKQEAAARKKEFDSAIGQVRDKFAKQDEWNEEVYSQVYALQADSALLMAEYEEKQKDLREKQYIEADPNTKVFYETVFSKMNEVFVATKALNSGMISRAQYADGDKAASFINLAGSLIPLPAVTTVLSYVAKGVQYLSDKREADRIQNISGSALGFSEMDEICDWISRGLVFAYEEQIRALTTDSAATFGECCVKYVLDFLARSEDEKDAAASALAEASAAAAAATLAANSGPGGIPRPNDAATPRGSVSLRGIDSPAPSVTAGTTASLSAGPAQEVAVSPRDQLVTDLLIYMSNRRGIKNGKWGLNDVSLTTRIPGLTFTDRGIIKQCGLRTISGTMYHAPPPVPVNKEELAKKLVEKEIVAVVDKELGITTPPPSAPGQPQSPPAMSRTKSFGSKLFKWGSTSSAKQIVSDVSGAKEKAGGIALDLSLRLKEVAGTVLSDDTCRPEIYGYRLGTQREAAVLGMYETSQRAFGRIVPLSPDQLARDPKAQSKFWTGK</sequence>
<feature type="compositionally biased region" description="Polar residues" evidence="1">
    <location>
        <begin position="13"/>
        <end position="22"/>
    </location>
</feature>